<name>A0ABU6S9K8_9FABA</name>
<accession>A0ABU6S9K8</accession>
<evidence type="ECO:0000313" key="2">
    <source>
        <dbReference type="Proteomes" id="UP001341840"/>
    </source>
</evidence>
<proteinExistence type="predicted"/>
<reference evidence="1 2" key="1">
    <citation type="journal article" date="2023" name="Plants (Basel)">
        <title>Bridging the Gap: Combining Genomics and Transcriptomics Approaches to Understand Stylosanthes scabra, an Orphan Legume from the Brazilian Caatinga.</title>
        <authorList>
            <person name="Ferreira-Neto J.R.C."/>
            <person name="da Silva M.D."/>
            <person name="Binneck E."/>
            <person name="de Melo N.F."/>
            <person name="da Silva R.H."/>
            <person name="de Melo A.L.T.M."/>
            <person name="Pandolfi V."/>
            <person name="Bustamante F.O."/>
            <person name="Brasileiro-Vidal A.C."/>
            <person name="Benko-Iseppon A.M."/>
        </authorList>
    </citation>
    <scope>NUCLEOTIDE SEQUENCE [LARGE SCALE GENOMIC DNA]</scope>
    <source>
        <tissue evidence="1">Leaves</tissue>
    </source>
</reference>
<dbReference type="EMBL" id="JASCZI010060498">
    <property type="protein sequence ID" value="MED6132954.1"/>
    <property type="molecule type" value="Genomic_DNA"/>
</dbReference>
<keyword evidence="2" id="KW-1185">Reference proteome</keyword>
<gene>
    <name evidence="1" type="ORF">PIB30_023671</name>
</gene>
<dbReference type="Proteomes" id="UP001341840">
    <property type="component" value="Unassembled WGS sequence"/>
</dbReference>
<protein>
    <recommendedName>
        <fullName evidence="3">RNase H type-1 domain-containing protein</fullName>
    </recommendedName>
</protein>
<organism evidence="1 2">
    <name type="scientific">Stylosanthes scabra</name>
    <dbReference type="NCBI Taxonomy" id="79078"/>
    <lineage>
        <taxon>Eukaryota</taxon>
        <taxon>Viridiplantae</taxon>
        <taxon>Streptophyta</taxon>
        <taxon>Embryophyta</taxon>
        <taxon>Tracheophyta</taxon>
        <taxon>Spermatophyta</taxon>
        <taxon>Magnoliopsida</taxon>
        <taxon>eudicotyledons</taxon>
        <taxon>Gunneridae</taxon>
        <taxon>Pentapetalae</taxon>
        <taxon>rosids</taxon>
        <taxon>fabids</taxon>
        <taxon>Fabales</taxon>
        <taxon>Fabaceae</taxon>
        <taxon>Papilionoideae</taxon>
        <taxon>50 kb inversion clade</taxon>
        <taxon>dalbergioids sensu lato</taxon>
        <taxon>Dalbergieae</taxon>
        <taxon>Pterocarpus clade</taxon>
        <taxon>Stylosanthes</taxon>
    </lineage>
</organism>
<comment type="caution">
    <text evidence="1">The sequence shown here is derived from an EMBL/GenBank/DDBJ whole genome shotgun (WGS) entry which is preliminary data.</text>
</comment>
<evidence type="ECO:0008006" key="3">
    <source>
        <dbReference type="Google" id="ProtNLM"/>
    </source>
</evidence>
<evidence type="ECO:0000313" key="1">
    <source>
        <dbReference type="EMBL" id="MED6132954.1"/>
    </source>
</evidence>
<sequence>MRDLFCVFLRNELWLARNIMIFEGRLVAPIEDEIRSAIRNWGNYWESMYIERRIDENLIPINESKQRWEAPPNRLIKINVDATTPNGRRGGVGAMVRDSLGSILAARVWPIPFEA</sequence>